<dbReference type="Proteomes" id="UP000248749">
    <property type="component" value="Unassembled WGS sequence"/>
</dbReference>
<feature type="transmembrane region" description="Helical" evidence="6">
    <location>
        <begin position="284"/>
        <end position="304"/>
    </location>
</feature>
<dbReference type="GO" id="GO:0016020">
    <property type="term" value="C:membrane"/>
    <property type="evidence" value="ECO:0007669"/>
    <property type="project" value="UniProtKB-SubCell"/>
</dbReference>
<feature type="transmembrane region" description="Helical" evidence="6">
    <location>
        <begin position="108"/>
        <end position="129"/>
    </location>
</feature>
<evidence type="ECO:0000313" key="9">
    <source>
        <dbReference type="Proteomes" id="UP000248749"/>
    </source>
</evidence>
<dbReference type="AlphaFoldDB" id="A0A2W2DGS4"/>
<feature type="transmembrane region" description="Helical" evidence="6">
    <location>
        <begin position="214"/>
        <end position="231"/>
    </location>
</feature>
<sequence length="454" mass="48357">MPVTHAPATWEPAGGGPGPVHPSPPLSAPPPPRLPLWPLVMMFGLVPLWWLAGAFYLGWPLLGALLFALLVIRGRVPLPPAAGIWLLFLAIVVVSATQLQSPSSVLTLALRLAFYATALVAGVYVYAVARERADQAAVLVPLCAFWFGLVALGWLGVLAPRFALTTPVEVLLPGGVARNPFIQDMVHLATAEYSARSLNPIYRPAAPFAYTNNYGSAYALTLPCVVAFTMLRRRGVLRWALLASLPVSLAPAFLTLNRAMFLSLGVGLAVLGVRASLRGNVRVAASIVGVVLIGALATLFIPIAELIGNRVESSDTNSDRLSLYVEVLRWVRDSPWLGYGAPVNVDTVSAEAPIGTQGQLWMVLFSHGVPALLCFLAWFVAAAVICARAVSPAGQWLAVVPVVCLVQIPFYGMANQNLAVAFFSVAFAMALTERETLARLGGRPRPSLRPAVPA</sequence>
<feature type="transmembrane region" description="Helical" evidence="6">
    <location>
        <begin position="260"/>
        <end position="277"/>
    </location>
</feature>
<dbReference type="EMBL" id="POUB01000051">
    <property type="protein sequence ID" value="PZF99949.1"/>
    <property type="molecule type" value="Genomic_DNA"/>
</dbReference>
<feature type="domain" description="O-antigen ligase-related" evidence="7">
    <location>
        <begin position="252"/>
        <end position="373"/>
    </location>
</feature>
<evidence type="ECO:0000256" key="6">
    <source>
        <dbReference type="SAM" id="Phobius"/>
    </source>
</evidence>
<evidence type="ECO:0000313" key="8">
    <source>
        <dbReference type="EMBL" id="PZF99949.1"/>
    </source>
</evidence>
<keyword evidence="2 6" id="KW-0812">Transmembrane</keyword>
<dbReference type="OrthoDB" id="3774626at2"/>
<keyword evidence="4 6" id="KW-0472">Membrane</keyword>
<evidence type="ECO:0000256" key="2">
    <source>
        <dbReference type="ARBA" id="ARBA00022692"/>
    </source>
</evidence>
<evidence type="ECO:0000259" key="7">
    <source>
        <dbReference type="Pfam" id="PF04932"/>
    </source>
</evidence>
<feature type="transmembrane region" description="Helical" evidence="6">
    <location>
        <begin position="48"/>
        <end position="71"/>
    </location>
</feature>
<feature type="transmembrane region" description="Helical" evidence="6">
    <location>
        <begin position="360"/>
        <end position="386"/>
    </location>
</feature>
<evidence type="ECO:0000256" key="4">
    <source>
        <dbReference type="ARBA" id="ARBA00023136"/>
    </source>
</evidence>
<comment type="caution">
    <text evidence="8">The sequence shown here is derived from an EMBL/GenBank/DDBJ whole genome shotgun (WGS) entry which is preliminary data.</text>
</comment>
<feature type="transmembrane region" description="Helical" evidence="6">
    <location>
        <begin position="236"/>
        <end position="254"/>
    </location>
</feature>
<feature type="region of interest" description="Disordered" evidence="5">
    <location>
        <begin position="1"/>
        <end position="26"/>
    </location>
</feature>
<dbReference type="PANTHER" id="PTHR37422">
    <property type="entry name" value="TEICHURONIC ACID BIOSYNTHESIS PROTEIN TUAE"/>
    <property type="match status" value="1"/>
</dbReference>
<protein>
    <recommendedName>
        <fullName evidence="7">O-antigen ligase-related domain-containing protein</fullName>
    </recommendedName>
</protein>
<keyword evidence="3 6" id="KW-1133">Transmembrane helix</keyword>
<comment type="subcellular location">
    <subcellularLocation>
        <location evidence="1">Membrane</location>
        <topology evidence="1">Multi-pass membrane protein</topology>
    </subcellularLocation>
</comment>
<accession>A0A2W2DGS4</accession>
<reference evidence="8 9" key="1">
    <citation type="submission" date="2018-01" db="EMBL/GenBank/DDBJ databases">
        <title>Draft genome sequence of Salinispora sp. 13K206.</title>
        <authorList>
            <person name="Sahin N."/>
            <person name="Saygin H."/>
            <person name="Ay H."/>
        </authorList>
    </citation>
    <scope>NUCLEOTIDE SEQUENCE [LARGE SCALE GENOMIC DNA]</scope>
    <source>
        <strain evidence="8 9">13K206</strain>
    </source>
</reference>
<evidence type="ECO:0000256" key="1">
    <source>
        <dbReference type="ARBA" id="ARBA00004141"/>
    </source>
</evidence>
<organism evidence="8 9">
    <name type="scientific">Micromonospora deserti</name>
    <dbReference type="NCBI Taxonomy" id="2070366"/>
    <lineage>
        <taxon>Bacteria</taxon>
        <taxon>Bacillati</taxon>
        <taxon>Actinomycetota</taxon>
        <taxon>Actinomycetes</taxon>
        <taxon>Micromonosporales</taxon>
        <taxon>Micromonosporaceae</taxon>
        <taxon>Micromonospora</taxon>
    </lineage>
</organism>
<dbReference type="InterPro" id="IPR051533">
    <property type="entry name" value="WaaL-like"/>
</dbReference>
<keyword evidence="9" id="KW-1185">Reference proteome</keyword>
<feature type="transmembrane region" description="Helical" evidence="6">
    <location>
        <begin position="78"/>
        <end position="96"/>
    </location>
</feature>
<feature type="transmembrane region" description="Helical" evidence="6">
    <location>
        <begin position="393"/>
        <end position="412"/>
    </location>
</feature>
<name>A0A2W2DGS4_9ACTN</name>
<dbReference type="PANTHER" id="PTHR37422:SF23">
    <property type="entry name" value="TEICHURONIC ACID BIOSYNTHESIS PROTEIN TUAE"/>
    <property type="match status" value="1"/>
</dbReference>
<feature type="transmembrane region" description="Helical" evidence="6">
    <location>
        <begin position="136"/>
        <end position="157"/>
    </location>
</feature>
<dbReference type="InterPro" id="IPR007016">
    <property type="entry name" value="O-antigen_ligase-rel_domated"/>
</dbReference>
<proteinExistence type="predicted"/>
<gene>
    <name evidence="8" type="ORF">C1I99_10510</name>
</gene>
<dbReference type="Pfam" id="PF04932">
    <property type="entry name" value="Wzy_C"/>
    <property type="match status" value="1"/>
</dbReference>
<evidence type="ECO:0000256" key="5">
    <source>
        <dbReference type="SAM" id="MobiDB-lite"/>
    </source>
</evidence>
<evidence type="ECO:0000256" key="3">
    <source>
        <dbReference type="ARBA" id="ARBA00022989"/>
    </source>
</evidence>